<dbReference type="KEGG" id="mic:Mic7113_5997"/>
<gene>
    <name evidence="2" type="ORF">Mic7113_5997</name>
</gene>
<protein>
    <submittedName>
        <fullName evidence="2">Phage baseplate assembly protein W</fullName>
    </submittedName>
</protein>
<dbReference type="OrthoDB" id="9802846at2"/>
<proteinExistence type="predicted"/>
<evidence type="ECO:0000313" key="2">
    <source>
        <dbReference type="EMBL" id="AFZ21597.1"/>
    </source>
</evidence>
<dbReference type="Pfam" id="PF04965">
    <property type="entry name" value="GPW_gp25"/>
    <property type="match status" value="1"/>
</dbReference>
<accession>K9WPZ4</accession>
<dbReference type="InterPro" id="IPR007048">
    <property type="entry name" value="IraD/Gp25-like"/>
</dbReference>
<dbReference type="STRING" id="1173027.Mic7113_5997"/>
<dbReference type="Proteomes" id="UP000010471">
    <property type="component" value="Chromosome"/>
</dbReference>
<evidence type="ECO:0000259" key="1">
    <source>
        <dbReference type="Pfam" id="PF04965"/>
    </source>
</evidence>
<dbReference type="PATRIC" id="fig|1173027.3.peg.6643"/>
<dbReference type="RefSeq" id="WP_015185726.1">
    <property type="nucleotide sequence ID" value="NC_019738.1"/>
</dbReference>
<dbReference type="Gene3D" id="3.10.450.40">
    <property type="match status" value="1"/>
</dbReference>
<dbReference type="EMBL" id="CP003630">
    <property type="protein sequence ID" value="AFZ21597.1"/>
    <property type="molecule type" value="Genomic_DNA"/>
</dbReference>
<dbReference type="AlphaFoldDB" id="K9WPZ4"/>
<organism evidence="2 3">
    <name type="scientific">Allocoleopsis franciscana PCC 7113</name>
    <dbReference type="NCBI Taxonomy" id="1173027"/>
    <lineage>
        <taxon>Bacteria</taxon>
        <taxon>Bacillati</taxon>
        <taxon>Cyanobacteriota</taxon>
        <taxon>Cyanophyceae</taxon>
        <taxon>Coleofasciculales</taxon>
        <taxon>Coleofasciculaceae</taxon>
        <taxon>Allocoleopsis</taxon>
        <taxon>Allocoleopsis franciscana</taxon>
    </lineage>
</organism>
<dbReference type="SUPFAM" id="SSF160719">
    <property type="entry name" value="gpW/gp25-like"/>
    <property type="match status" value="1"/>
</dbReference>
<dbReference type="eggNOG" id="COG3628">
    <property type="taxonomic scope" value="Bacteria"/>
</dbReference>
<reference evidence="2 3" key="1">
    <citation type="submission" date="2012-06" db="EMBL/GenBank/DDBJ databases">
        <title>Finished chromosome of genome of Microcoleus sp. PCC 7113.</title>
        <authorList>
            <consortium name="US DOE Joint Genome Institute"/>
            <person name="Gugger M."/>
            <person name="Coursin T."/>
            <person name="Rippka R."/>
            <person name="Tandeau De Marsac N."/>
            <person name="Huntemann M."/>
            <person name="Wei C.-L."/>
            <person name="Han J."/>
            <person name="Detter J.C."/>
            <person name="Han C."/>
            <person name="Tapia R."/>
            <person name="Chen A."/>
            <person name="Kyrpides N."/>
            <person name="Mavromatis K."/>
            <person name="Markowitz V."/>
            <person name="Szeto E."/>
            <person name="Ivanova N."/>
            <person name="Pagani I."/>
            <person name="Pati A."/>
            <person name="Goodwin L."/>
            <person name="Nordberg H.P."/>
            <person name="Cantor M.N."/>
            <person name="Hua S.X."/>
            <person name="Woyke T."/>
            <person name="Kerfeld C.A."/>
        </authorList>
    </citation>
    <scope>NUCLEOTIDE SEQUENCE [LARGE SCALE GENOMIC DNA]</scope>
    <source>
        <strain evidence="2 3">PCC 7113</strain>
    </source>
</reference>
<name>K9WPZ4_9CYAN</name>
<feature type="domain" description="IraD/Gp25-like" evidence="1">
    <location>
        <begin position="33"/>
        <end position="117"/>
    </location>
</feature>
<keyword evidence="3" id="KW-1185">Reference proteome</keyword>
<dbReference type="HOGENOM" id="CLU_133204_0_1_3"/>
<evidence type="ECO:0000313" key="3">
    <source>
        <dbReference type="Proteomes" id="UP000010471"/>
    </source>
</evidence>
<sequence length="145" mass="16807">MQQNSPEGQKAYLGTGWASPLRVNLQGSIQLSSAERNIEESIWLILRTDLGERVYRPEFGSRLSELTFAPMNTQTLLLIRLYVQEALEMWEPRIELDEVRADPDPLRGRVDVIIEYHPKDSHDYRSLVYPFFLLPGGEQEFDRGQ</sequence>